<dbReference type="Proteomes" id="UP000830167">
    <property type="component" value="Chromosome"/>
</dbReference>
<proteinExistence type="predicted"/>
<reference evidence="1" key="1">
    <citation type="submission" date="2021-12" db="EMBL/GenBank/DDBJ databases">
        <title>Alicyclobacillaceae gen. nov., sp. nov., isolated from chalcocite enrichment system.</title>
        <authorList>
            <person name="Jiang Z."/>
        </authorList>
    </citation>
    <scope>NUCLEOTIDE SEQUENCE</scope>
    <source>
        <strain evidence="1">MYW30-H2</strain>
    </source>
</reference>
<accession>A0ABY4CIE4</accession>
<dbReference type="RefSeq" id="WP_347436975.1">
    <property type="nucleotide sequence ID" value="NZ_CP089291.1"/>
</dbReference>
<evidence type="ECO:0000313" key="1">
    <source>
        <dbReference type="EMBL" id="UOF90281.1"/>
    </source>
</evidence>
<gene>
    <name evidence="1" type="ORF">LSG31_20870</name>
</gene>
<name>A0ABY4CIE4_9BACL</name>
<evidence type="ECO:0000313" key="2">
    <source>
        <dbReference type="Proteomes" id="UP000830167"/>
    </source>
</evidence>
<sequence>MSDGFNIRNTLRSLRIGQTVTIFTTAGGTGGGGYTGTIINFSSGSISLLLSASAGPTGVTGAFGTPGAAGAFGAVVTIPINQITSITQNAL</sequence>
<organism evidence="1 2">
    <name type="scientific">Fodinisporobacter ferrooxydans</name>
    <dbReference type="NCBI Taxonomy" id="2901836"/>
    <lineage>
        <taxon>Bacteria</taxon>
        <taxon>Bacillati</taxon>
        <taxon>Bacillota</taxon>
        <taxon>Bacilli</taxon>
        <taxon>Bacillales</taxon>
        <taxon>Alicyclobacillaceae</taxon>
        <taxon>Fodinisporobacter</taxon>
    </lineage>
</organism>
<keyword evidence="2" id="KW-1185">Reference proteome</keyword>
<dbReference type="EMBL" id="CP089291">
    <property type="protein sequence ID" value="UOF90281.1"/>
    <property type="molecule type" value="Genomic_DNA"/>
</dbReference>
<protein>
    <submittedName>
        <fullName evidence="1">Uncharacterized protein</fullName>
    </submittedName>
</protein>